<keyword evidence="9" id="KW-0808">Transferase</keyword>
<evidence type="ECO:0000256" key="4">
    <source>
        <dbReference type="ARBA" id="ARBA00013432"/>
    </source>
</evidence>
<keyword evidence="7" id="KW-0812">Transmembrane</keyword>
<dbReference type="Pfam" id="PF01553">
    <property type="entry name" value="Acyltransferase"/>
    <property type="match status" value="1"/>
</dbReference>
<dbReference type="GO" id="GO:0012505">
    <property type="term" value="C:endomembrane system"/>
    <property type="evidence" value="ECO:0007669"/>
    <property type="project" value="UniProtKB-SubCell"/>
</dbReference>
<sequence>MTSGEFPGSGFVIQALVMTQTIDIPFWQFALLIAFAAVTFASHFLFPSVRWFFRRRFERAVAQLNTRLARPIEPFKLMRRADNINRLLYDPQVMEAVVAHAKAEGVREDVAFEKARRYAREIVPGFSTATYFGFAIRIGHWLTQALYRVRIERVEMSVAGIPPEATVVFVMNHRSNMDYVLVTWLVADNTTLSYAVGEWARIWPLRWLVRASGAYFIRRRKITPLYRSVLARYVQMARDNGVTQAIFPEGGLSRDGRLGAPKLGLLSYLWDGFDPEKARDVVFVPVGLNYDRVFEDAALVAAPPKGRFKLSWRRVIGAVLPEVWPILAGRQRFGHAAVSFGAPVSLRAAMLAGGRVEDLGRELMARVGASVPILPVPLVADLLLAGPPEVEEAALDAAFRDRMTGATPVPLTDASAPADFTLEDGLRVLLRRGLVTRENGRITVAAEAGPMLRYYANTLPGRQTPPPEAPETPEKYVIAT</sequence>
<dbReference type="InterPro" id="IPR002123">
    <property type="entry name" value="Plipid/glycerol_acylTrfase"/>
</dbReference>
<proteinExistence type="predicted"/>
<keyword evidence="10" id="KW-1185">Reference proteome</keyword>
<keyword evidence="9" id="KW-0012">Acyltransferase</keyword>
<dbReference type="PANTHER" id="PTHR12563">
    <property type="entry name" value="GLYCEROL-3-PHOSPHATE ACYLTRANSFERASE"/>
    <property type="match status" value="1"/>
</dbReference>
<dbReference type="GO" id="GO:0004366">
    <property type="term" value="F:glycerol-3-phosphate O-acyltransferase activity"/>
    <property type="evidence" value="ECO:0007669"/>
    <property type="project" value="UniProtKB-EC"/>
</dbReference>
<evidence type="ECO:0000256" key="7">
    <source>
        <dbReference type="SAM" id="Phobius"/>
    </source>
</evidence>
<dbReference type="Pfam" id="PF19277">
    <property type="entry name" value="GPAT_C"/>
    <property type="match status" value="1"/>
</dbReference>
<comment type="catalytic activity">
    <reaction evidence="5">
        <text>sn-glycerol 3-phosphate + an acyl-CoA = a 1-acyl-sn-glycero-3-phosphate + CoA</text>
        <dbReference type="Rhea" id="RHEA:15325"/>
        <dbReference type="ChEBI" id="CHEBI:57287"/>
        <dbReference type="ChEBI" id="CHEBI:57597"/>
        <dbReference type="ChEBI" id="CHEBI:57970"/>
        <dbReference type="ChEBI" id="CHEBI:58342"/>
        <dbReference type="EC" id="2.3.1.15"/>
    </reaction>
</comment>
<dbReference type="InterPro" id="IPR022284">
    <property type="entry name" value="GPAT/DHAPAT"/>
</dbReference>
<evidence type="ECO:0000259" key="8">
    <source>
        <dbReference type="SMART" id="SM00563"/>
    </source>
</evidence>
<keyword evidence="7" id="KW-0472">Membrane</keyword>
<dbReference type="Proteomes" id="UP000006833">
    <property type="component" value="Chromosome"/>
</dbReference>
<comment type="pathway">
    <text evidence="2">Phospholipid metabolism; CDP-diacylglycerol biosynthesis; CDP-diacylglycerol from sn-glycerol 3-phosphate: step 1/3.</text>
</comment>
<dbReference type="STRING" id="398580.Dshi_2854"/>
<comment type="subcellular location">
    <subcellularLocation>
        <location evidence="1">Endomembrane system</location>
        <topology evidence="1">Peripheral membrane protein</topology>
    </subcellularLocation>
</comment>
<dbReference type="PANTHER" id="PTHR12563:SF17">
    <property type="entry name" value="DIHYDROXYACETONE PHOSPHATE ACYLTRANSFERASE"/>
    <property type="match status" value="1"/>
</dbReference>
<reference evidence="10" key="1">
    <citation type="journal article" date="2010" name="ISME J.">
        <title>The complete genome sequence of the algal symbiont Dinoroseobacter shibae: a hitchhiker's guide to life in the sea.</title>
        <authorList>
            <person name="Wagner-Dobler I."/>
            <person name="Ballhausen B."/>
            <person name="Berger M."/>
            <person name="Brinkhoff T."/>
            <person name="Buchholz I."/>
            <person name="Bunk B."/>
            <person name="Cypionka H."/>
            <person name="Daniel R."/>
            <person name="Drepper T."/>
            <person name="Gerdts G."/>
            <person name="Hahnke S."/>
            <person name="Han C."/>
            <person name="Jahn D."/>
            <person name="Kalhoefer D."/>
            <person name="Kiss H."/>
            <person name="Klenk H.P."/>
            <person name="Kyrpides N."/>
            <person name="Liebl W."/>
            <person name="Liesegang H."/>
            <person name="Meincke L."/>
            <person name="Pati A."/>
            <person name="Petersen J."/>
            <person name="Piekarski T."/>
            <person name="Pommerenke C."/>
            <person name="Pradella S."/>
            <person name="Pukall R."/>
            <person name="Rabus R."/>
            <person name="Stackebrandt E."/>
            <person name="Thole S."/>
            <person name="Thompson L."/>
            <person name="Tielen P."/>
            <person name="Tomasch J."/>
            <person name="von Jan M."/>
            <person name="Wanphrut N."/>
            <person name="Wichels A."/>
            <person name="Zech H."/>
            <person name="Simon M."/>
        </authorList>
    </citation>
    <scope>NUCLEOTIDE SEQUENCE [LARGE SCALE GENOMIC DNA]</scope>
    <source>
        <strain evidence="10">DSM 16493 / NCIMB 14021 / DFL 12</strain>
    </source>
</reference>
<dbReference type="EC" id="2.3.1.15" evidence="3"/>
<evidence type="ECO:0000256" key="2">
    <source>
        <dbReference type="ARBA" id="ARBA00004765"/>
    </source>
</evidence>
<evidence type="ECO:0000256" key="5">
    <source>
        <dbReference type="ARBA" id="ARBA00048427"/>
    </source>
</evidence>
<dbReference type="InterPro" id="IPR045520">
    <property type="entry name" value="GPAT/DHAPAT_C"/>
</dbReference>
<name>A8LJI4_DINSH</name>
<feature type="region of interest" description="Disordered" evidence="6">
    <location>
        <begin position="458"/>
        <end position="480"/>
    </location>
</feature>
<evidence type="ECO:0000256" key="6">
    <source>
        <dbReference type="SAM" id="MobiDB-lite"/>
    </source>
</evidence>
<dbReference type="SMART" id="SM00563">
    <property type="entry name" value="PlsC"/>
    <property type="match status" value="1"/>
</dbReference>
<evidence type="ECO:0000256" key="1">
    <source>
        <dbReference type="ARBA" id="ARBA00004184"/>
    </source>
</evidence>
<evidence type="ECO:0000313" key="10">
    <source>
        <dbReference type="Proteomes" id="UP000006833"/>
    </source>
</evidence>
<dbReference type="KEGG" id="dsh:Dshi_2854"/>
<organism evidence="9 10">
    <name type="scientific">Dinoroseobacter shibae (strain DSM 16493 / NCIMB 14021 / DFL 12)</name>
    <dbReference type="NCBI Taxonomy" id="398580"/>
    <lineage>
        <taxon>Bacteria</taxon>
        <taxon>Pseudomonadati</taxon>
        <taxon>Pseudomonadota</taxon>
        <taxon>Alphaproteobacteria</taxon>
        <taxon>Rhodobacterales</taxon>
        <taxon>Roseobacteraceae</taxon>
        <taxon>Dinoroseobacter</taxon>
    </lineage>
</organism>
<protein>
    <recommendedName>
        <fullName evidence="4">Glycerol-3-phosphate acyltransferase</fullName>
        <ecNumber evidence="3">2.3.1.15</ecNumber>
    </recommendedName>
</protein>
<keyword evidence="7" id="KW-1133">Transmembrane helix</keyword>
<feature type="domain" description="Phospholipid/glycerol acyltransferase" evidence="8">
    <location>
        <begin position="167"/>
        <end position="291"/>
    </location>
</feature>
<evidence type="ECO:0000256" key="3">
    <source>
        <dbReference type="ARBA" id="ARBA00013113"/>
    </source>
</evidence>
<feature type="transmembrane region" description="Helical" evidence="7">
    <location>
        <begin position="26"/>
        <end position="46"/>
    </location>
</feature>
<dbReference type="GO" id="GO:0016024">
    <property type="term" value="P:CDP-diacylglycerol biosynthetic process"/>
    <property type="evidence" value="ECO:0007669"/>
    <property type="project" value="UniProtKB-UniPathway"/>
</dbReference>
<dbReference type="UniPathway" id="UPA00557">
    <property type="reaction ID" value="UER00612"/>
</dbReference>
<gene>
    <name evidence="9" type="ordered locus">Dshi_2854</name>
</gene>
<evidence type="ECO:0000313" key="9">
    <source>
        <dbReference type="EMBL" id="ABV94587.1"/>
    </source>
</evidence>
<dbReference type="HOGENOM" id="CLU_611008_0_0_5"/>
<dbReference type="eggNOG" id="COG2937">
    <property type="taxonomic scope" value="Bacteria"/>
</dbReference>
<dbReference type="SUPFAM" id="SSF69593">
    <property type="entry name" value="Glycerol-3-phosphate (1)-acyltransferase"/>
    <property type="match status" value="1"/>
</dbReference>
<dbReference type="AlphaFoldDB" id="A8LJI4"/>
<dbReference type="EMBL" id="CP000830">
    <property type="protein sequence ID" value="ABV94587.1"/>
    <property type="molecule type" value="Genomic_DNA"/>
</dbReference>
<accession>A8LJI4</accession>